<evidence type="ECO:0000259" key="1">
    <source>
        <dbReference type="SMART" id="SM00471"/>
    </source>
</evidence>
<reference evidence="3" key="1">
    <citation type="submission" date="2010-12" db="EMBL/GenBank/DDBJ databases">
        <title>Complete sequence of Desulfovibrio aespoeensis Aspo-2.</title>
        <authorList>
            <consortium name="US DOE Joint Genome Institute"/>
            <person name="Lucas S."/>
            <person name="Copeland A."/>
            <person name="Lapidus A."/>
            <person name="Cheng J.-F."/>
            <person name="Goodwin L."/>
            <person name="Pitluck S."/>
            <person name="Chertkov O."/>
            <person name="Misra M."/>
            <person name="Detter J.C."/>
            <person name="Han C."/>
            <person name="Tapia R."/>
            <person name="Land M."/>
            <person name="Hauser L."/>
            <person name="Kyrpides N."/>
            <person name="Ivanova N."/>
            <person name="Ovchinnikova G."/>
            <person name="Pedersen K."/>
            <person name="Jagevall S."/>
            <person name="Hazen T."/>
            <person name="Woyke T."/>
        </authorList>
    </citation>
    <scope>NUCLEOTIDE SEQUENCE [LARGE SCALE GENOMIC DNA]</scope>
    <source>
        <strain evidence="3">ATCC 700646 / DSM 10631 / Aspo-2</strain>
    </source>
</reference>
<dbReference type="KEGG" id="das:Daes_0414"/>
<organism evidence="2 3">
    <name type="scientific">Pseudodesulfovibrio aespoeensis (strain ATCC 700646 / DSM 10631 / Aspo-2)</name>
    <name type="common">Desulfovibrio aespoeensis</name>
    <dbReference type="NCBI Taxonomy" id="643562"/>
    <lineage>
        <taxon>Bacteria</taxon>
        <taxon>Pseudomonadati</taxon>
        <taxon>Thermodesulfobacteriota</taxon>
        <taxon>Desulfovibrionia</taxon>
        <taxon>Desulfovibrionales</taxon>
        <taxon>Desulfovibrionaceae</taxon>
    </lineage>
</organism>
<dbReference type="AlphaFoldDB" id="E6VX32"/>
<dbReference type="InterPro" id="IPR056471">
    <property type="entry name" value="HD-CE"/>
</dbReference>
<proteinExistence type="predicted"/>
<sequence>MEAAKDTANALQMNDHGPLHAQRVYMNAKLLCSLFDISPHEKALLLAASLLHDIGMADDRDNHHIVAHDLVLELSESGELPFSAEEAHVVATLCKWHRKDFDPDEVEEQLKIRTGLLASMIRIADSMDLDYRRSPDFQGSREKIIERINKDQIPHHLSVLSIIALRLRVNHIGTKLELFVENFKLASLQIDRLIEELLGIRFSWPVQLVPIHPSLPQSSLEVASKKKAIVFAYCNAHGLISASITKKQLEQQGFEVTTICNHNKTFSTTTFWKETFQDFDFREYSSVSLLDLYLSPSLLDVTLKKIQENSNCSWHFASPLAITGIEVKKMISAGINLYLCDERALFTGNSLDSNSLFWMKVAGLCNFDNPHVAGITREEHDVAMGIRYEIMVSGQEKKEDDHYEQLMSLIIQNNLKHFTSKATDFTKIIAEKGLTGTRHGRVLVFKTSNISGRSVYDFIHKAIVNQGVRPFENNEFETPFAIFPQVFQGVVRILFISFFSRSEKAFPVRYFLDYDENSVGSTSTIWQSFASEELALEAINTTLARINDHFQEHCDIPVESLKDPD</sequence>
<dbReference type="Gene3D" id="1.10.3210.10">
    <property type="entry name" value="Hypothetical protein af1432"/>
    <property type="match status" value="1"/>
</dbReference>
<evidence type="ECO:0000313" key="3">
    <source>
        <dbReference type="Proteomes" id="UP000002191"/>
    </source>
</evidence>
<name>E6VX32_PSEA9</name>
<keyword evidence="3" id="KW-1185">Reference proteome</keyword>
<accession>E6VX32</accession>
<keyword evidence="2" id="KW-0378">Hydrolase</keyword>
<dbReference type="GO" id="GO:0016787">
    <property type="term" value="F:hydrolase activity"/>
    <property type="evidence" value="ECO:0007669"/>
    <property type="project" value="UniProtKB-KW"/>
</dbReference>
<dbReference type="EMBL" id="CP002431">
    <property type="protein sequence ID" value="ADU61438.1"/>
    <property type="molecule type" value="Genomic_DNA"/>
</dbReference>
<dbReference type="Pfam" id="PF24391">
    <property type="entry name" value="HD-CE"/>
    <property type="match status" value="1"/>
</dbReference>
<dbReference type="InterPro" id="IPR003607">
    <property type="entry name" value="HD/PDEase_dom"/>
</dbReference>
<dbReference type="HOGENOM" id="CLU_482115_0_0_7"/>
<reference evidence="2 3" key="2">
    <citation type="journal article" date="2014" name="Genome Announc.">
        <title>Complete Genome Sequence of the Subsurface, Mesophilic Sulfate-Reducing Bacterium Desulfovibrio aespoeensis Aspo-2.</title>
        <authorList>
            <person name="Pedersen K."/>
            <person name="Bengtsson A."/>
            <person name="Edlund J."/>
            <person name="Rabe L."/>
            <person name="Hazen T."/>
            <person name="Chakraborty R."/>
            <person name="Goodwin L."/>
            <person name="Shapiro N."/>
        </authorList>
    </citation>
    <scope>NUCLEOTIDE SEQUENCE [LARGE SCALE GENOMIC DNA]</scope>
    <source>
        <strain evidence="3">ATCC 700646 / DSM 10631 / Aspo-2</strain>
    </source>
</reference>
<evidence type="ECO:0000313" key="2">
    <source>
        <dbReference type="EMBL" id="ADU61438.1"/>
    </source>
</evidence>
<feature type="domain" description="HD/PDEase" evidence="1">
    <location>
        <begin position="13"/>
        <end position="139"/>
    </location>
</feature>
<protein>
    <submittedName>
        <fullName evidence="2">Metal-dependent phosphohydrolase HD sub domain protein</fullName>
    </submittedName>
</protein>
<dbReference type="Proteomes" id="UP000002191">
    <property type="component" value="Chromosome"/>
</dbReference>
<dbReference type="eggNOG" id="COG2206">
    <property type="taxonomic scope" value="Bacteria"/>
</dbReference>
<dbReference type="SUPFAM" id="SSF109604">
    <property type="entry name" value="HD-domain/PDEase-like"/>
    <property type="match status" value="1"/>
</dbReference>
<gene>
    <name evidence="2" type="ordered locus">Daes_0414</name>
</gene>
<dbReference type="SMART" id="SM00471">
    <property type="entry name" value="HDc"/>
    <property type="match status" value="1"/>
</dbReference>
<dbReference type="STRING" id="643562.Daes_0414"/>